<feature type="domain" description="Alpha-L-rhamnosidase C-terminal" evidence="4">
    <location>
        <begin position="717"/>
        <end position="776"/>
    </location>
</feature>
<feature type="domain" description="Alpha-L-rhamnosidase six-hairpin glycosidase" evidence="3">
    <location>
        <begin position="384"/>
        <end position="714"/>
    </location>
</feature>
<keyword evidence="1" id="KW-0732">Signal</keyword>
<dbReference type="InterPro" id="IPR008928">
    <property type="entry name" value="6-hairpin_glycosidase_sf"/>
</dbReference>
<dbReference type="GO" id="GO:0005975">
    <property type="term" value="P:carbohydrate metabolic process"/>
    <property type="evidence" value="ECO:0007669"/>
    <property type="project" value="InterPro"/>
</dbReference>
<organism evidence="5 6">
    <name type="scientific">Mucilaginibacter celer</name>
    <dbReference type="NCBI Taxonomy" id="2305508"/>
    <lineage>
        <taxon>Bacteria</taxon>
        <taxon>Pseudomonadati</taxon>
        <taxon>Bacteroidota</taxon>
        <taxon>Sphingobacteriia</taxon>
        <taxon>Sphingobacteriales</taxon>
        <taxon>Sphingobacteriaceae</taxon>
        <taxon>Mucilaginibacter</taxon>
    </lineage>
</organism>
<dbReference type="Gene3D" id="1.50.10.10">
    <property type="match status" value="1"/>
</dbReference>
<dbReference type="InterPro" id="IPR035398">
    <property type="entry name" value="Bac_rhamnosid_C"/>
</dbReference>
<dbReference type="InterPro" id="IPR008979">
    <property type="entry name" value="Galactose-bd-like_sf"/>
</dbReference>
<protein>
    <submittedName>
        <fullName evidence="5">Alpha-rhamnosidase</fullName>
    </submittedName>
</protein>
<evidence type="ECO:0000256" key="1">
    <source>
        <dbReference type="SAM" id="SignalP"/>
    </source>
</evidence>
<evidence type="ECO:0000259" key="4">
    <source>
        <dbReference type="Pfam" id="PF17390"/>
    </source>
</evidence>
<dbReference type="InterPro" id="IPR012341">
    <property type="entry name" value="6hp_glycosidase-like_sf"/>
</dbReference>
<evidence type="ECO:0000313" key="6">
    <source>
        <dbReference type="Proteomes" id="UP000270046"/>
    </source>
</evidence>
<dbReference type="AlphaFoldDB" id="A0A494VRW5"/>
<sequence>MKTVLKGFIFIAFLFFINTSFAQTINPALLRGPWKASWIAAADESPRDYGVYYFRKSIELATKPATFVVHVSADNRYKLYVNQKLVSLGPARSDTYYWNYETVDLAPYLSAGKNTIAAEVWNDGDYRPEAQISLQTGFIMQGDTPTEEVINTNKTWKGIRDKAFKPITGIGWHPYYVAGPGERLDLNASVKGWDKPDFDDSAWKNAVRIDAGNPKGTVNAFGWMLVPTPIPSMEMKLQRIEKLRKADGVTVPASFPATQTAVTIPANTTATLILDQAYLTNAFVTLNFSKGKNAGIGISYTESLFKTLTGPEGHVKGNRNDVDGKIFAGRRDSIIADGASGNSFTTLTWRTFRYIELKITTQNEPLIIDDIYGTFTGYPFRMNAKLETGNPEIQQMLDIGWRTARLCAAETYMDCPYYEQLQYVGDTRIQALVSFYNSGDDRLVRNAINLMDRSRLAEGVTLSRHPSFSPQVISTFSLWYIGMLHDYWMYRPDSLFIKDKLAGTRDVLNFFSKYQQADGSLKNTPYWTFVDWVNDKGWDFGQAPKSAKGTSAILDLQLMWAYQQAAQMEAKMGMPVFAALYKAKAAQLKATIQRKYWDAGKKLYADTEDKQLFSQHTNSIALLTGMLNSTGEHDLALKLLNDTSITKCTIYFKYYLHQALVKGGLGDDYLNWLSIWRDNIEMGLTTWAEISDLDHNRSDCHAWGASPNIEFYRTVLGVDTYAPGFSKIKIEPHLGTIKNISGEVPHPNGKVVAKYALVNGKWNVNVDLPKNTTGIFVWKGKTFQLKTGSNNLVI</sequence>
<dbReference type="OrthoDB" id="9815108at2"/>
<dbReference type="PANTHER" id="PTHR34987">
    <property type="entry name" value="C, PUTATIVE (AFU_ORTHOLOGUE AFUA_3G02880)-RELATED"/>
    <property type="match status" value="1"/>
</dbReference>
<dbReference type="SUPFAM" id="SSF49785">
    <property type="entry name" value="Galactose-binding domain-like"/>
    <property type="match status" value="1"/>
</dbReference>
<dbReference type="Pfam" id="PF08531">
    <property type="entry name" value="Bac_rhamnosid_N"/>
    <property type="match status" value="1"/>
</dbReference>
<proteinExistence type="predicted"/>
<keyword evidence="6" id="KW-1185">Reference proteome</keyword>
<evidence type="ECO:0000259" key="3">
    <source>
        <dbReference type="Pfam" id="PF17389"/>
    </source>
</evidence>
<dbReference type="Pfam" id="PF17389">
    <property type="entry name" value="Bac_rhamnosid6H"/>
    <property type="match status" value="1"/>
</dbReference>
<reference evidence="5 6" key="1">
    <citation type="submission" date="2018-10" db="EMBL/GenBank/DDBJ databases">
        <title>Genome sequencing of Mucilaginibacter sp. HYN0043.</title>
        <authorList>
            <person name="Kim M."/>
            <person name="Yi H."/>
        </authorList>
    </citation>
    <scope>NUCLEOTIDE SEQUENCE [LARGE SCALE GENOMIC DNA]</scope>
    <source>
        <strain evidence="5 6">HYN0043</strain>
    </source>
</reference>
<dbReference type="Gene3D" id="2.60.420.10">
    <property type="entry name" value="Maltose phosphorylase, domain 3"/>
    <property type="match status" value="1"/>
</dbReference>
<feature type="domain" description="Bacterial alpha-L-rhamnosidase N-terminal" evidence="2">
    <location>
        <begin position="66"/>
        <end position="211"/>
    </location>
</feature>
<dbReference type="PANTHER" id="PTHR34987:SF2">
    <property type="entry name" value="B, PUTATIVE (AFU_ORTHOLOGUE AFUA_7G05040)-RELATED"/>
    <property type="match status" value="1"/>
</dbReference>
<dbReference type="Pfam" id="PF17390">
    <property type="entry name" value="Bac_rhamnosid_C"/>
    <property type="match status" value="1"/>
</dbReference>
<dbReference type="KEGG" id="muh:HYN43_025015"/>
<gene>
    <name evidence="5" type="ORF">HYN43_025015</name>
</gene>
<dbReference type="InterPro" id="IPR013737">
    <property type="entry name" value="Bac_rhamnosid_N"/>
</dbReference>
<dbReference type="InterPro" id="IPR035396">
    <property type="entry name" value="Bac_rhamnosid6H"/>
</dbReference>
<dbReference type="Gene3D" id="2.60.120.260">
    <property type="entry name" value="Galactose-binding domain-like"/>
    <property type="match status" value="1"/>
</dbReference>
<feature type="chain" id="PRO_5019743466" evidence="1">
    <location>
        <begin position="23"/>
        <end position="794"/>
    </location>
</feature>
<dbReference type="Proteomes" id="UP000270046">
    <property type="component" value="Chromosome"/>
</dbReference>
<dbReference type="RefSeq" id="WP_119406624.1">
    <property type="nucleotide sequence ID" value="NZ_CP032869.1"/>
</dbReference>
<dbReference type="SUPFAM" id="SSF48208">
    <property type="entry name" value="Six-hairpin glycosidases"/>
    <property type="match status" value="1"/>
</dbReference>
<name>A0A494VRW5_9SPHI</name>
<evidence type="ECO:0000259" key="2">
    <source>
        <dbReference type="Pfam" id="PF08531"/>
    </source>
</evidence>
<evidence type="ECO:0000313" key="5">
    <source>
        <dbReference type="EMBL" id="AYL98346.1"/>
    </source>
</evidence>
<dbReference type="EMBL" id="CP032869">
    <property type="protein sequence ID" value="AYL98346.1"/>
    <property type="molecule type" value="Genomic_DNA"/>
</dbReference>
<accession>A0A494VRW5</accession>
<feature type="signal peptide" evidence="1">
    <location>
        <begin position="1"/>
        <end position="22"/>
    </location>
</feature>